<dbReference type="SUPFAM" id="SSF46785">
    <property type="entry name" value="Winged helix' DNA-binding domain"/>
    <property type="match status" value="1"/>
</dbReference>
<gene>
    <name evidence="6" type="ORF">HN018_21515</name>
</gene>
<evidence type="ECO:0000256" key="1">
    <source>
        <dbReference type="ARBA" id="ARBA00009437"/>
    </source>
</evidence>
<dbReference type="CDD" id="cd08422">
    <property type="entry name" value="PBP2_CrgA_like"/>
    <property type="match status" value="1"/>
</dbReference>
<dbReference type="PRINTS" id="PR00039">
    <property type="entry name" value="HTHLYSR"/>
</dbReference>
<name>A0A6M8HUP2_9PROT</name>
<evidence type="ECO:0000313" key="7">
    <source>
        <dbReference type="Proteomes" id="UP000500767"/>
    </source>
</evidence>
<dbReference type="Pfam" id="PF00126">
    <property type="entry name" value="HTH_1"/>
    <property type="match status" value="1"/>
</dbReference>
<dbReference type="InterPro" id="IPR036388">
    <property type="entry name" value="WH-like_DNA-bd_sf"/>
</dbReference>
<dbReference type="Proteomes" id="UP000500767">
    <property type="component" value="Chromosome"/>
</dbReference>
<dbReference type="InterPro" id="IPR000847">
    <property type="entry name" value="LysR_HTH_N"/>
</dbReference>
<dbReference type="FunFam" id="1.10.10.10:FF:000001">
    <property type="entry name" value="LysR family transcriptional regulator"/>
    <property type="match status" value="1"/>
</dbReference>
<keyword evidence="2" id="KW-0805">Transcription regulation</keyword>
<evidence type="ECO:0000259" key="5">
    <source>
        <dbReference type="PROSITE" id="PS50931"/>
    </source>
</evidence>
<sequence length="309" mass="33590">MDRLDSIRLFVRVVERGSFSAAAREAGIGQSAASKQVAALEAHLGTQLLLRTSRKLRMTETGQAFYASAAQLLDDYAALERLAGRGQSAPAGLVRISVAPVFGRLYIVPNLHEFLECHPGISVDMWVSHRQVNLVENGIDLAIRHGDLADSAMTARKLASSPIITVATPTYFERFGVPTNPAALVHHACVAFTSREEVRPWVFKGQDGVAMIHHPDGRYRSDDGEQIRAAALAHLGIVHVPAWIVAPELKSGALRCVLQDYEAESLPISAVYPSRRGLTVKVRLMIDFVDAIIRRDLCAPEGAGLLDAT</sequence>
<dbReference type="GO" id="GO:0003677">
    <property type="term" value="F:DNA binding"/>
    <property type="evidence" value="ECO:0007669"/>
    <property type="project" value="UniProtKB-KW"/>
</dbReference>
<dbReference type="Gene3D" id="3.40.190.290">
    <property type="match status" value="1"/>
</dbReference>
<dbReference type="InterPro" id="IPR036390">
    <property type="entry name" value="WH_DNA-bd_sf"/>
</dbReference>
<evidence type="ECO:0000256" key="3">
    <source>
        <dbReference type="ARBA" id="ARBA00023125"/>
    </source>
</evidence>
<organism evidence="6 7">
    <name type="scientific">Lichenicola cladoniae</name>
    <dbReference type="NCBI Taxonomy" id="1484109"/>
    <lineage>
        <taxon>Bacteria</taxon>
        <taxon>Pseudomonadati</taxon>
        <taxon>Pseudomonadota</taxon>
        <taxon>Alphaproteobacteria</taxon>
        <taxon>Acetobacterales</taxon>
        <taxon>Acetobacteraceae</taxon>
        <taxon>Lichenicola</taxon>
    </lineage>
</organism>
<feature type="domain" description="HTH lysR-type" evidence="5">
    <location>
        <begin position="1"/>
        <end position="59"/>
    </location>
</feature>
<protein>
    <submittedName>
        <fullName evidence="6">LysR family transcriptional regulator</fullName>
    </submittedName>
</protein>
<dbReference type="AlphaFoldDB" id="A0A6M8HUP2"/>
<dbReference type="InterPro" id="IPR005119">
    <property type="entry name" value="LysR_subst-bd"/>
</dbReference>
<dbReference type="PROSITE" id="PS50931">
    <property type="entry name" value="HTH_LYSR"/>
    <property type="match status" value="1"/>
</dbReference>
<dbReference type="SUPFAM" id="SSF53850">
    <property type="entry name" value="Periplasmic binding protein-like II"/>
    <property type="match status" value="1"/>
</dbReference>
<dbReference type="PANTHER" id="PTHR30537">
    <property type="entry name" value="HTH-TYPE TRANSCRIPTIONAL REGULATOR"/>
    <property type="match status" value="1"/>
</dbReference>
<dbReference type="KEGG" id="lck:HN018_21515"/>
<keyword evidence="7" id="KW-1185">Reference proteome</keyword>
<dbReference type="Pfam" id="PF03466">
    <property type="entry name" value="LysR_substrate"/>
    <property type="match status" value="1"/>
</dbReference>
<keyword evidence="4" id="KW-0804">Transcription</keyword>
<dbReference type="RefSeq" id="WP_171837865.1">
    <property type="nucleotide sequence ID" value="NZ_CP053708.1"/>
</dbReference>
<reference evidence="6 7" key="1">
    <citation type="journal article" date="2014" name="World J. Microbiol. Biotechnol.">
        <title>Biodiversity and physiological characteristics of Antarctic and Arctic lichens-associated bacteria.</title>
        <authorList>
            <person name="Lee Y.M."/>
            <person name="Kim E.H."/>
            <person name="Lee H.K."/>
            <person name="Hong S.G."/>
        </authorList>
    </citation>
    <scope>NUCLEOTIDE SEQUENCE [LARGE SCALE GENOMIC DNA]</scope>
    <source>
        <strain evidence="6 7">PAMC 26569</strain>
    </source>
</reference>
<comment type="similarity">
    <text evidence="1">Belongs to the LysR transcriptional regulatory family.</text>
</comment>
<keyword evidence="3" id="KW-0238">DNA-binding</keyword>
<accession>A0A6M8HUP2</accession>
<dbReference type="Gene3D" id="1.10.10.10">
    <property type="entry name" value="Winged helix-like DNA-binding domain superfamily/Winged helix DNA-binding domain"/>
    <property type="match status" value="1"/>
</dbReference>
<dbReference type="GO" id="GO:0003700">
    <property type="term" value="F:DNA-binding transcription factor activity"/>
    <property type="evidence" value="ECO:0007669"/>
    <property type="project" value="InterPro"/>
</dbReference>
<dbReference type="InterPro" id="IPR058163">
    <property type="entry name" value="LysR-type_TF_proteobact-type"/>
</dbReference>
<dbReference type="EMBL" id="CP053708">
    <property type="protein sequence ID" value="QKE92269.1"/>
    <property type="molecule type" value="Genomic_DNA"/>
</dbReference>
<proteinExistence type="inferred from homology"/>
<dbReference type="PANTHER" id="PTHR30537:SF5">
    <property type="entry name" value="HTH-TYPE TRANSCRIPTIONAL ACTIVATOR TTDR-RELATED"/>
    <property type="match status" value="1"/>
</dbReference>
<evidence type="ECO:0000313" key="6">
    <source>
        <dbReference type="EMBL" id="QKE92269.1"/>
    </source>
</evidence>
<evidence type="ECO:0000256" key="4">
    <source>
        <dbReference type="ARBA" id="ARBA00023163"/>
    </source>
</evidence>
<evidence type="ECO:0000256" key="2">
    <source>
        <dbReference type="ARBA" id="ARBA00023015"/>
    </source>
</evidence>